<protein>
    <recommendedName>
        <fullName evidence="4">DUF202 domain-containing protein</fullName>
    </recommendedName>
</protein>
<proteinExistence type="predicted"/>
<keyword evidence="1" id="KW-1133">Transmembrane helix</keyword>
<keyword evidence="1" id="KW-0812">Transmembrane</keyword>
<evidence type="ECO:0008006" key="4">
    <source>
        <dbReference type="Google" id="ProtNLM"/>
    </source>
</evidence>
<dbReference type="Proteomes" id="UP001482520">
    <property type="component" value="Unassembled WGS sequence"/>
</dbReference>
<keyword evidence="3" id="KW-1185">Reference proteome</keyword>
<keyword evidence="1" id="KW-0472">Membrane</keyword>
<name>A0ABV1NYX5_9ACTN</name>
<comment type="caution">
    <text evidence="2">The sequence shown here is derived from an EMBL/GenBank/DDBJ whole genome shotgun (WGS) entry which is preliminary data.</text>
</comment>
<evidence type="ECO:0000313" key="3">
    <source>
        <dbReference type="Proteomes" id="UP001482520"/>
    </source>
</evidence>
<evidence type="ECO:0000313" key="2">
    <source>
        <dbReference type="EMBL" id="MEQ7847706.1"/>
    </source>
</evidence>
<organism evidence="2 3">
    <name type="scientific">Nocardioides kribbensis</name>
    <dbReference type="NCBI Taxonomy" id="305517"/>
    <lineage>
        <taxon>Bacteria</taxon>
        <taxon>Bacillati</taxon>
        <taxon>Actinomycetota</taxon>
        <taxon>Actinomycetes</taxon>
        <taxon>Propionibacteriales</taxon>
        <taxon>Nocardioidaceae</taxon>
        <taxon>Nocardioides</taxon>
    </lineage>
</organism>
<feature type="transmembrane region" description="Helical" evidence="1">
    <location>
        <begin position="6"/>
        <end position="27"/>
    </location>
</feature>
<dbReference type="EMBL" id="JBEGDP010000010">
    <property type="protein sequence ID" value="MEQ7847706.1"/>
    <property type="molecule type" value="Genomic_DNA"/>
</dbReference>
<dbReference type="RefSeq" id="WP_349804624.1">
    <property type="nucleotide sequence ID" value="NZ_JBEGDP010000010.1"/>
</dbReference>
<feature type="transmembrane region" description="Helical" evidence="1">
    <location>
        <begin position="39"/>
        <end position="57"/>
    </location>
</feature>
<evidence type="ECO:0000256" key="1">
    <source>
        <dbReference type="SAM" id="Phobius"/>
    </source>
</evidence>
<accession>A0ABV1NYX5</accession>
<feature type="transmembrane region" description="Helical" evidence="1">
    <location>
        <begin position="69"/>
        <end position="87"/>
    </location>
</feature>
<gene>
    <name evidence="2" type="ORF">V6R90_10485</name>
</gene>
<reference evidence="2 3" key="1">
    <citation type="submission" date="2024-02" db="EMBL/GenBank/DDBJ databases">
        <title>Full genome sequence of Nocardioides kribbensis.</title>
        <authorList>
            <person name="Poletto B.L."/>
            <person name="Silva G."/>
            <person name="Galante D."/>
            <person name="Campos K.R."/>
            <person name="Santos M.B.N."/>
            <person name="Sacchi C.T."/>
        </authorList>
    </citation>
    <scope>NUCLEOTIDE SEQUENCE [LARGE SCALE GENOMIC DNA]</scope>
    <source>
        <strain evidence="2 3">O4R</strain>
    </source>
</reference>
<sequence>MSEPLEALRAVNVTLTLLTAAVLFIRLNDLWRTFTVGRRTVLAGLFSLLLVGAYGSAESYVQHAPAGARTPAITLVCGVILLGLWLSRHDDR</sequence>